<gene>
    <name evidence="3" type="ORF">ACFPCY_18520</name>
</gene>
<dbReference type="InterPro" id="IPR017972">
    <property type="entry name" value="Cyt_P450_CS"/>
</dbReference>
<keyword evidence="4" id="KW-1185">Reference proteome</keyword>
<keyword evidence="2" id="KW-0408">Iron</keyword>
<comment type="similarity">
    <text evidence="1 2">Belongs to the cytochrome P450 family.</text>
</comment>
<sequence length="410" mass="44332">MSAVYSGESERHVPPEADVEWPLSRRGDVVPEVCAWLRENKPVARVRTLTGAPAWLVSTHELATRVLQDEVFSMSAMAEPGARLQYAPVFPATSRSSVQDIGNAGLREAVMRALSPHAVKQAAGGFRRRADALLDELVDEGPPADLRARFTDPYTVSVMSAVLGLSDDHGRLLMDGLDIAIMTVPRSFEGAQVNWDKGMALTRDRLRAPGAAEAPGLLGALARIRAGKGDQDVTDDDLASALNGLFTAGALSTAAFLLLAVLQLMRHPDQMEWLRAHPEAMDDAVEELLRCNLAIGDGLPRIATRDTELGGTAIAEGDLVLVLVEGANHDPAVFPRPHELDLTRRPGSHLAFGAGRHYCAATFLARTHASVALSAVLDRMPGLRLAIPVEEISWRSGWIKRTAERLPVLW</sequence>
<evidence type="ECO:0000313" key="3">
    <source>
        <dbReference type="EMBL" id="MFC4909323.1"/>
    </source>
</evidence>
<evidence type="ECO:0000313" key="4">
    <source>
        <dbReference type="Proteomes" id="UP001595872"/>
    </source>
</evidence>
<organism evidence="3 4">
    <name type="scientific">Actinomadura gamaensis</name>
    <dbReference type="NCBI Taxonomy" id="1763541"/>
    <lineage>
        <taxon>Bacteria</taxon>
        <taxon>Bacillati</taxon>
        <taxon>Actinomycetota</taxon>
        <taxon>Actinomycetes</taxon>
        <taxon>Streptosporangiales</taxon>
        <taxon>Thermomonosporaceae</taxon>
        <taxon>Actinomadura</taxon>
    </lineage>
</organism>
<dbReference type="EMBL" id="JBHSIT010000005">
    <property type="protein sequence ID" value="MFC4909323.1"/>
    <property type="molecule type" value="Genomic_DNA"/>
</dbReference>
<keyword evidence="2" id="KW-0503">Monooxygenase</keyword>
<comment type="caution">
    <text evidence="3">The sequence shown here is derived from an EMBL/GenBank/DDBJ whole genome shotgun (WGS) entry which is preliminary data.</text>
</comment>
<dbReference type="SUPFAM" id="SSF48264">
    <property type="entry name" value="Cytochrome P450"/>
    <property type="match status" value="1"/>
</dbReference>
<evidence type="ECO:0000256" key="1">
    <source>
        <dbReference type="ARBA" id="ARBA00010617"/>
    </source>
</evidence>
<reference evidence="4" key="1">
    <citation type="journal article" date="2019" name="Int. J. Syst. Evol. Microbiol.">
        <title>The Global Catalogue of Microorganisms (GCM) 10K type strain sequencing project: providing services to taxonomists for standard genome sequencing and annotation.</title>
        <authorList>
            <consortium name="The Broad Institute Genomics Platform"/>
            <consortium name="The Broad Institute Genome Sequencing Center for Infectious Disease"/>
            <person name="Wu L."/>
            <person name="Ma J."/>
        </authorList>
    </citation>
    <scope>NUCLEOTIDE SEQUENCE [LARGE SCALE GENOMIC DNA]</scope>
    <source>
        <strain evidence="4">KLKA75</strain>
    </source>
</reference>
<protein>
    <submittedName>
        <fullName evidence="3">Cytochrome P450</fullName>
    </submittedName>
</protein>
<evidence type="ECO:0000256" key="2">
    <source>
        <dbReference type="RuleBase" id="RU000461"/>
    </source>
</evidence>
<keyword evidence="2" id="KW-0479">Metal-binding</keyword>
<dbReference type="PROSITE" id="PS00086">
    <property type="entry name" value="CYTOCHROME_P450"/>
    <property type="match status" value="1"/>
</dbReference>
<proteinExistence type="inferred from homology"/>
<keyword evidence="2" id="KW-0349">Heme</keyword>
<name>A0ABV9U1B8_9ACTN</name>
<dbReference type="Gene3D" id="1.10.630.10">
    <property type="entry name" value="Cytochrome P450"/>
    <property type="match status" value="1"/>
</dbReference>
<dbReference type="Pfam" id="PF00067">
    <property type="entry name" value="p450"/>
    <property type="match status" value="1"/>
</dbReference>
<dbReference type="Proteomes" id="UP001595872">
    <property type="component" value="Unassembled WGS sequence"/>
</dbReference>
<dbReference type="InterPro" id="IPR001128">
    <property type="entry name" value="Cyt_P450"/>
</dbReference>
<dbReference type="PRINTS" id="PR00359">
    <property type="entry name" value="BP450"/>
</dbReference>
<dbReference type="RefSeq" id="WP_378256743.1">
    <property type="nucleotide sequence ID" value="NZ_JBHSIT010000005.1"/>
</dbReference>
<dbReference type="InterPro" id="IPR002397">
    <property type="entry name" value="Cyt_P450_B"/>
</dbReference>
<keyword evidence="2" id="KW-0560">Oxidoreductase</keyword>
<dbReference type="PANTHER" id="PTHR46696">
    <property type="entry name" value="P450, PUTATIVE (EUROFUNG)-RELATED"/>
    <property type="match status" value="1"/>
</dbReference>
<dbReference type="PANTHER" id="PTHR46696:SF1">
    <property type="entry name" value="CYTOCHROME P450 YJIB-RELATED"/>
    <property type="match status" value="1"/>
</dbReference>
<dbReference type="InterPro" id="IPR036396">
    <property type="entry name" value="Cyt_P450_sf"/>
</dbReference>
<accession>A0ABV9U1B8</accession>